<feature type="region of interest" description="Disordered" evidence="7">
    <location>
        <begin position="770"/>
        <end position="789"/>
    </location>
</feature>
<keyword evidence="4" id="KW-0130">Cell adhesion</keyword>
<dbReference type="InterPro" id="IPR000225">
    <property type="entry name" value="Armadillo"/>
</dbReference>
<dbReference type="GO" id="GO:0005886">
    <property type="term" value="C:plasma membrane"/>
    <property type="evidence" value="ECO:0007669"/>
    <property type="project" value="TreeGrafter"/>
</dbReference>
<dbReference type="PANTHER" id="PTHR10372:SF27">
    <property type="entry name" value="ADHERENS JUNCTION PROTEIN P120"/>
    <property type="match status" value="1"/>
</dbReference>
<feature type="region of interest" description="Disordered" evidence="7">
    <location>
        <begin position="704"/>
        <end position="729"/>
    </location>
</feature>
<comment type="subcellular location">
    <subcellularLocation>
        <location evidence="1">Cell junction</location>
    </subcellularLocation>
</comment>
<dbReference type="GO" id="GO:0005912">
    <property type="term" value="C:adherens junction"/>
    <property type="evidence" value="ECO:0007669"/>
    <property type="project" value="TreeGrafter"/>
</dbReference>
<dbReference type="SUPFAM" id="SSF48371">
    <property type="entry name" value="ARM repeat"/>
    <property type="match status" value="1"/>
</dbReference>
<dbReference type="EMBL" id="SUNJ01011990">
    <property type="protein sequence ID" value="TPP58461.1"/>
    <property type="molecule type" value="Genomic_DNA"/>
</dbReference>
<evidence type="ECO:0000256" key="3">
    <source>
        <dbReference type="ARBA" id="ARBA00022737"/>
    </source>
</evidence>
<sequence length="888" mass="98830">MNYLKNLPTLIPHAYVHSLDNTDDSTTPSLDVSSEPIEFEDVTNPDKTSLNCCKPYNPKTPIPNRRRESSALEEQTKVKISWSPTRVERSNSTSMLRTDRYPNWTRPKMVNFSTNPDVPQLIRLLQSPDTDTVANASAYLQHLVYKNPGLKDKTRQCGGIAALVQLLYSDHAQICLNTVGVLRNLTSGDNLEIKDELERVGGIRALAWLIENRQSHLCEAARRRQSSGSPEGTPTFFAMNETNTDAFRPSLENAAAVLCNLAGVDHLKRSVLHEALLPSLINTVIRPVATVTANQETGWTSSTTRVPYNQLLFRNTVAVVRNVSSMDGAEYREQLRRCPWLLWSLLTVVRASVTQHCMDLKSVEHCACSLRNLSYALHNSSVLDEPSANKPEEPTVKSKSAIPRLRLRGQQSKRASIAEGSPIGQSYQYPSDNPVGLFFNYQTIQVVLDLLQHSSNPCTLEAAAGILQNLTAGNWAPAQLAKQTIRSHHGLPILTELLNAPSPRVILITSNALRNLATEDHCCLLLGKHALERVILTLNKCANNLIEIGNVRRVENPEWQMPNPEYQTNQSARSSVYGGLSDHVSIKLVYSVTSAVLHLCAVLVQRRIEHAKRFTTLGGIEKCREIYLTTKHQSSIRGAGDMDESKEAAGDARVRAFQISEQLLRILWNFTELRPIYKLAGWTESDFGITKRGSRLGSLVRRKSKTVTSVETPKPSMNGQSRLPARRSDSLSLIGSAASTSDWPIRTRYNVPLNVRDLRTQRTILSRTSPADSNRFCHAPPGSRSNTLPADLFDGSTSDSTTHSSWLNRRWTTAPRPEAVYVPTSNIYHPASMELGSNELNTMSNFTEYDTRTPVFNSTSNHLLWTGKGRNKLEHPGTANGDIPDSWV</sequence>
<dbReference type="InterPro" id="IPR016024">
    <property type="entry name" value="ARM-type_fold"/>
</dbReference>
<dbReference type="InterPro" id="IPR011989">
    <property type="entry name" value="ARM-like"/>
</dbReference>
<keyword evidence="5" id="KW-0965">Cell junction</keyword>
<dbReference type="PANTHER" id="PTHR10372">
    <property type="entry name" value="PLAKOPHILLIN-RELATED"/>
    <property type="match status" value="1"/>
</dbReference>
<keyword evidence="3" id="KW-0677">Repeat</keyword>
<comment type="similarity">
    <text evidence="2">Belongs to the beta-catenin family.</text>
</comment>
<keyword evidence="9" id="KW-1185">Reference proteome</keyword>
<feature type="repeat" description="ARM" evidence="6">
    <location>
        <begin position="489"/>
        <end position="520"/>
    </location>
</feature>
<comment type="caution">
    <text evidence="8">The sequence shown here is derived from an EMBL/GenBank/DDBJ whole genome shotgun (WGS) entry which is preliminary data.</text>
</comment>
<evidence type="ECO:0000256" key="6">
    <source>
        <dbReference type="PROSITE-ProRule" id="PRU00259"/>
    </source>
</evidence>
<dbReference type="SMART" id="SM00185">
    <property type="entry name" value="ARM"/>
    <property type="match status" value="3"/>
</dbReference>
<dbReference type="GO" id="GO:0005634">
    <property type="term" value="C:nucleus"/>
    <property type="evidence" value="ECO:0007669"/>
    <property type="project" value="TreeGrafter"/>
</dbReference>
<proteinExistence type="inferred from homology"/>
<dbReference type="InterPro" id="IPR028435">
    <property type="entry name" value="Plakophilin/d_Catenin"/>
</dbReference>
<dbReference type="OrthoDB" id="6273770at2759"/>
<evidence type="ECO:0000313" key="8">
    <source>
        <dbReference type="EMBL" id="TPP58461.1"/>
    </source>
</evidence>
<dbReference type="Gene3D" id="1.25.10.10">
    <property type="entry name" value="Leucine-rich Repeat Variant"/>
    <property type="match status" value="1"/>
</dbReference>
<evidence type="ECO:0000256" key="4">
    <source>
        <dbReference type="ARBA" id="ARBA00022889"/>
    </source>
</evidence>
<dbReference type="PROSITE" id="PS50176">
    <property type="entry name" value="ARM_REPEAT"/>
    <property type="match status" value="2"/>
</dbReference>
<evidence type="ECO:0000313" key="9">
    <source>
        <dbReference type="Proteomes" id="UP000316759"/>
    </source>
</evidence>
<feature type="region of interest" description="Disordered" evidence="7">
    <location>
        <begin position="41"/>
        <end position="77"/>
    </location>
</feature>
<evidence type="ECO:0000256" key="7">
    <source>
        <dbReference type="SAM" id="MobiDB-lite"/>
    </source>
</evidence>
<protein>
    <submittedName>
        <fullName evidence="8">Armadillo repeat protein deleted in velo-cardio-facial syndrome protein</fullName>
    </submittedName>
</protein>
<dbReference type="Proteomes" id="UP000316759">
    <property type="component" value="Unassembled WGS sequence"/>
</dbReference>
<accession>A0A504YCZ9</accession>
<dbReference type="GO" id="GO:0098609">
    <property type="term" value="P:cell-cell adhesion"/>
    <property type="evidence" value="ECO:0007669"/>
    <property type="project" value="InterPro"/>
</dbReference>
<organism evidence="8 9">
    <name type="scientific">Fasciola gigantica</name>
    <name type="common">Giant liver fluke</name>
    <dbReference type="NCBI Taxonomy" id="46835"/>
    <lineage>
        <taxon>Eukaryota</taxon>
        <taxon>Metazoa</taxon>
        <taxon>Spiralia</taxon>
        <taxon>Lophotrochozoa</taxon>
        <taxon>Platyhelminthes</taxon>
        <taxon>Trematoda</taxon>
        <taxon>Digenea</taxon>
        <taxon>Plagiorchiida</taxon>
        <taxon>Echinostomata</taxon>
        <taxon>Echinostomatoidea</taxon>
        <taxon>Fasciolidae</taxon>
        <taxon>Fasciola</taxon>
    </lineage>
</organism>
<dbReference type="AlphaFoldDB" id="A0A504YCZ9"/>
<evidence type="ECO:0000256" key="1">
    <source>
        <dbReference type="ARBA" id="ARBA00004282"/>
    </source>
</evidence>
<name>A0A504YCZ9_FASGI</name>
<feature type="compositionally biased region" description="Polar residues" evidence="7">
    <location>
        <begin position="706"/>
        <end position="721"/>
    </location>
</feature>
<evidence type="ECO:0000256" key="5">
    <source>
        <dbReference type="ARBA" id="ARBA00022949"/>
    </source>
</evidence>
<dbReference type="Pfam" id="PF00514">
    <property type="entry name" value="Arm"/>
    <property type="match status" value="1"/>
</dbReference>
<feature type="repeat" description="ARM" evidence="6">
    <location>
        <begin position="158"/>
        <end position="189"/>
    </location>
</feature>
<evidence type="ECO:0000256" key="2">
    <source>
        <dbReference type="ARBA" id="ARBA00005462"/>
    </source>
</evidence>
<dbReference type="STRING" id="46835.A0A504YCZ9"/>
<feature type="compositionally biased region" description="Basic and acidic residues" evidence="7">
    <location>
        <begin position="65"/>
        <end position="77"/>
    </location>
</feature>
<dbReference type="GO" id="GO:0005737">
    <property type="term" value="C:cytoplasm"/>
    <property type="evidence" value="ECO:0007669"/>
    <property type="project" value="TreeGrafter"/>
</dbReference>
<gene>
    <name evidence="8" type="ORF">FGIG_05802</name>
</gene>
<reference evidence="8 9" key="1">
    <citation type="submission" date="2019-04" db="EMBL/GenBank/DDBJ databases">
        <title>Annotation for the trematode Fasciola gigantica.</title>
        <authorList>
            <person name="Choi Y.-J."/>
        </authorList>
    </citation>
    <scope>NUCLEOTIDE SEQUENCE [LARGE SCALE GENOMIC DNA]</scope>
    <source>
        <strain evidence="8">Uganda_cow_1</strain>
    </source>
</reference>